<name>A0AAD9DBH1_9STRA</name>
<dbReference type="Pfam" id="PF05899">
    <property type="entry name" value="Cupin_3"/>
    <property type="match status" value="2"/>
</dbReference>
<evidence type="ECO:0000313" key="3">
    <source>
        <dbReference type="EMBL" id="KAK1741401.1"/>
    </source>
</evidence>
<protein>
    <submittedName>
        <fullName evidence="3">Cupin domain-containing protein</fullName>
    </submittedName>
</protein>
<dbReference type="InterPro" id="IPR014710">
    <property type="entry name" value="RmlC-like_jellyroll"/>
</dbReference>
<reference evidence="3" key="1">
    <citation type="submission" date="2023-06" db="EMBL/GenBank/DDBJ databases">
        <title>Survivors Of The Sea: Transcriptome response of Skeletonema marinoi to long-term dormancy.</title>
        <authorList>
            <person name="Pinder M.I.M."/>
            <person name="Kourtchenko O."/>
            <person name="Robertson E.K."/>
            <person name="Larsson T."/>
            <person name="Maumus F."/>
            <person name="Osuna-Cruz C.M."/>
            <person name="Vancaester E."/>
            <person name="Stenow R."/>
            <person name="Vandepoele K."/>
            <person name="Ploug H."/>
            <person name="Bruchert V."/>
            <person name="Godhe A."/>
            <person name="Topel M."/>
        </authorList>
    </citation>
    <scope>NUCLEOTIDE SEQUENCE</scope>
    <source>
        <strain evidence="3">R05AC</strain>
    </source>
</reference>
<feature type="domain" description="(S)-ureidoglycine aminohydrolase cupin" evidence="2">
    <location>
        <begin position="261"/>
        <end position="329"/>
    </location>
</feature>
<keyword evidence="1" id="KW-0732">Signal</keyword>
<organism evidence="3 4">
    <name type="scientific">Skeletonema marinoi</name>
    <dbReference type="NCBI Taxonomy" id="267567"/>
    <lineage>
        <taxon>Eukaryota</taxon>
        <taxon>Sar</taxon>
        <taxon>Stramenopiles</taxon>
        <taxon>Ochrophyta</taxon>
        <taxon>Bacillariophyta</taxon>
        <taxon>Coscinodiscophyceae</taxon>
        <taxon>Thalassiosirophycidae</taxon>
        <taxon>Thalassiosirales</taxon>
        <taxon>Skeletonemataceae</taxon>
        <taxon>Skeletonema</taxon>
        <taxon>Skeletonema marinoi-dohrnii complex</taxon>
    </lineage>
</organism>
<keyword evidence="4" id="KW-1185">Reference proteome</keyword>
<feature type="signal peptide" evidence="1">
    <location>
        <begin position="1"/>
        <end position="21"/>
    </location>
</feature>
<feature type="domain" description="(S)-ureidoglycine aminohydrolase cupin" evidence="2">
    <location>
        <begin position="128"/>
        <end position="201"/>
    </location>
</feature>
<dbReference type="InterPro" id="IPR011051">
    <property type="entry name" value="RmlC_Cupin_sf"/>
</dbReference>
<dbReference type="SUPFAM" id="SSF51182">
    <property type="entry name" value="RmlC-like cupins"/>
    <property type="match status" value="2"/>
</dbReference>
<sequence>MVSSALTTAAIAAITPSLATAFSPQLQVARPSTTLGASYLESLSETPGNVVPTQYKNYLDSLASAQAGPTVAAPAAAAPVAAAESTSSESTGFCHAPFEYFHFDNLASKGPRPVCDWGTPQDWSRKLADDGVFRAGTWYCSEGGWESPNGKGVTEVFYMVEGHGMLGDSDGTKHFFGPGDMVIIPKGHTGRWDVNTPIHKVWAVNAHENVEESGPIIRVQVDHYKDFSPECLTDTSANDPLYGNTGSVASASNTFYDVGPTKVGVWTSEPGSFEVASGVRQWFHMLEGTMFITDSSDGTSKRCVAGDTVMLPAGWSGYVDVVEPTKKVFTVAL</sequence>
<dbReference type="Proteomes" id="UP001224775">
    <property type="component" value="Unassembled WGS sequence"/>
</dbReference>
<evidence type="ECO:0000313" key="4">
    <source>
        <dbReference type="Proteomes" id="UP001224775"/>
    </source>
</evidence>
<gene>
    <name evidence="3" type="ORF">QTG54_007879</name>
</gene>
<dbReference type="PANTHER" id="PTHR40943:SF1">
    <property type="entry name" value="CYTOPLASMIC PROTEIN"/>
    <property type="match status" value="1"/>
</dbReference>
<dbReference type="InterPro" id="IPR008579">
    <property type="entry name" value="UGlyAH_Cupin_dom"/>
</dbReference>
<evidence type="ECO:0000259" key="2">
    <source>
        <dbReference type="Pfam" id="PF05899"/>
    </source>
</evidence>
<dbReference type="AlphaFoldDB" id="A0AAD9DBH1"/>
<dbReference type="EMBL" id="JATAAI010000013">
    <property type="protein sequence ID" value="KAK1741401.1"/>
    <property type="molecule type" value="Genomic_DNA"/>
</dbReference>
<comment type="caution">
    <text evidence="3">The sequence shown here is derived from an EMBL/GenBank/DDBJ whole genome shotgun (WGS) entry which is preliminary data.</text>
</comment>
<dbReference type="PANTHER" id="PTHR40943">
    <property type="entry name" value="CYTOPLASMIC PROTEIN-RELATED"/>
    <property type="match status" value="1"/>
</dbReference>
<proteinExistence type="predicted"/>
<evidence type="ECO:0000256" key="1">
    <source>
        <dbReference type="SAM" id="SignalP"/>
    </source>
</evidence>
<feature type="chain" id="PRO_5042003226" evidence="1">
    <location>
        <begin position="22"/>
        <end position="333"/>
    </location>
</feature>
<accession>A0AAD9DBH1</accession>
<dbReference type="Gene3D" id="2.60.120.10">
    <property type="entry name" value="Jelly Rolls"/>
    <property type="match status" value="2"/>
</dbReference>